<evidence type="ECO:0000313" key="3">
    <source>
        <dbReference type="EMBL" id="MEC4720104.1"/>
    </source>
</evidence>
<protein>
    <submittedName>
        <fullName evidence="3">Substrate binding domain-containing protein</fullName>
    </submittedName>
</protein>
<reference evidence="3 4" key="1">
    <citation type="submission" date="2023-10" db="EMBL/GenBank/DDBJ databases">
        <title>Noviherbaspirillum sp. CPCC 100848 genome assembly.</title>
        <authorList>
            <person name="Li X.Y."/>
            <person name="Fang X.M."/>
        </authorList>
    </citation>
    <scope>NUCLEOTIDE SEQUENCE [LARGE SCALE GENOMIC DNA]</scope>
    <source>
        <strain evidence="3 4">CPCC 100848</strain>
    </source>
</reference>
<evidence type="ECO:0000259" key="2">
    <source>
        <dbReference type="Pfam" id="PF03466"/>
    </source>
</evidence>
<dbReference type="Pfam" id="PF03466">
    <property type="entry name" value="LysR_substrate"/>
    <property type="match status" value="1"/>
</dbReference>
<dbReference type="PANTHER" id="PTHR30537:SF30">
    <property type="entry name" value="TRANSCRIPTIONAL REGULATOR-RELATED"/>
    <property type="match status" value="1"/>
</dbReference>
<feature type="domain" description="LysR substrate-binding" evidence="2">
    <location>
        <begin position="3"/>
        <end position="152"/>
    </location>
</feature>
<sequence>MIGSGADPAIRIGSLTDSSLNQRRLGRVVSVLVASPDYLARSAPVENPDALQSHSLSVADPFQQWELRNPPTGARFVLQAAARFRASNEMNVAVAMAKSGIGILYCPITQCQRELDQGKLARLLPEWVAPARDIYAVWSQQRFLPARMRALLSKAFQTYDS</sequence>
<organism evidence="3 4">
    <name type="scientific">Noviherbaspirillum album</name>
    <dbReference type="NCBI Taxonomy" id="3080276"/>
    <lineage>
        <taxon>Bacteria</taxon>
        <taxon>Pseudomonadati</taxon>
        <taxon>Pseudomonadota</taxon>
        <taxon>Betaproteobacteria</taxon>
        <taxon>Burkholderiales</taxon>
        <taxon>Oxalobacteraceae</taxon>
        <taxon>Noviherbaspirillum</taxon>
    </lineage>
</organism>
<name>A0ABU6JAC9_9BURK</name>
<keyword evidence="4" id="KW-1185">Reference proteome</keyword>
<dbReference type="RefSeq" id="WP_326506848.1">
    <property type="nucleotide sequence ID" value="NZ_JAWIIV010000009.1"/>
</dbReference>
<evidence type="ECO:0000256" key="1">
    <source>
        <dbReference type="ARBA" id="ARBA00009437"/>
    </source>
</evidence>
<dbReference type="Gene3D" id="3.40.190.290">
    <property type="match status" value="1"/>
</dbReference>
<dbReference type="Proteomes" id="UP001352263">
    <property type="component" value="Unassembled WGS sequence"/>
</dbReference>
<dbReference type="EMBL" id="JAWIIV010000009">
    <property type="protein sequence ID" value="MEC4720104.1"/>
    <property type="molecule type" value="Genomic_DNA"/>
</dbReference>
<dbReference type="InterPro" id="IPR005119">
    <property type="entry name" value="LysR_subst-bd"/>
</dbReference>
<comment type="similarity">
    <text evidence="1">Belongs to the LysR transcriptional regulatory family.</text>
</comment>
<accession>A0ABU6JAC9</accession>
<comment type="caution">
    <text evidence="3">The sequence shown here is derived from an EMBL/GenBank/DDBJ whole genome shotgun (WGS) entry which is preliminary data.</text>
</comment>
<dbReference type="CDD" id="cd08422">
    <property type="entry name" value="PBP2_CrgA_like"/>
    <property type="match status" value="1"/>
</dbReference>
<proteinExistence type="inferred from homology"/>
<dbReference type="SUPFAM" id="SSF53850">
    <property type="entry name" value="Periplasmic binding protein-like II"/>
    <property type="match status" value="1"/>
</dbReference>
<dbReference type="InterPro" id="IPR058163">
    <property type="entry name" value="LysR-type_TF_proteobact-type"/>
</dbReference>
<evidence type="ECO:0000313" key="4">
    <source>
        <dbReference type="Proteomes" id="UP001352263"/>
    </source>
</evidence>
<dbReference type="PANTHER" id="PTHR30537">
    <property type="entry name" value="HTH-TYPE TRANSCRIPTIONAL REGULATOR"/>
    <property type="match status" value="1"/>
</dbReference>
<gene>
    <name evidence="3" type="ORF">RY831_13150</name>
</gene>